<feature type="domain" description="WW" evidence="5">
    <location>
        <begin position="46"/>
        <end position="79"/>
    </location>
</feature>
<keyword evidence="1" id="KW-0433">Leucine-rich repeat</keyword>
<keyword evidence="3" id="KW-0175">Coiled coil</keyword>
<dbReference type="PANTHER" id="PTHR48051">
    <property type="match status" value="1"/>
</dbReference>
<feature type="coiled-coil region" evidence="3">
    <location>
        <begin position="91"/>
        <end position="140"/>
    </location>
</feature>
<dbReference type="AlphaFoldDB" id="A0A9W7GGV4"/>
<feature type="compositionally biased region" description="Gly residues" evidence="4">
    <location>
        <begin position="1052"/>
        <end position="1062"/>
    </location>
</feature>
<dbReference type="InterPro" id="IPR001611">
    <property type="entry name" value="Leu-rich_rpt"/>
</dbReference>
<dbReference type="InterPro" id="IPR001202">
    <property type="entry name" value="WW_dom"/>
</dbReference>
<feature type="domain" description="WW" evidence="5">
    <location>
        <begin position="884"/>
        <end position="917"/>
    </location>
</feature>
<dbReference type="GO" id="GO:0005737">
    <property type="term" value="C:cytoplasm"/>
    <property type="evidence" value="ECO:0007669"/>
    <property type="project" value="TreeGrafter"/>
</dbReference>
<protein>
    <recommendedName>
        <fullName evidence="5">WW domain-containing protein</fullName>
    </recommendedName>
</protein>
<feature type="region of interest" description="Disordered" evidence="4">
    <location>
        <begin position="913"/>
        <end position="1001"/>
    </location>
</feature>
<feature type="compositionally biased region" description="Basic residues" evidence="4">
    <location>
        <begin position="686"/>
        <end position="698"/>
    </location>
</feature>
<feature type="compositionally biased region" description="Basic and acidic residues" evidence="4">
    <location>
        <begin position="1222"/>
        <end position="1234"/>
    </location>
</feature>
<evidence type="ECO:0000256" key="4">
    <source>
        <dbReference type="SAM" id="MobiDB-lite"/>
    </source>
</evidence>
<dbReference type="SMART" id="SM00369">
    <property type="entry name" value="LRR_TYP"/>
    <property type="match status" value="6"/>
</dbReference>
<evidence type="ECO:0000256" key="2">
    <source>
        <dbReference type="ARBA" id="ARBA00022737"/>
    </source>
</evidence>
<feature type="region of interest" description="Disordered" evidence="4">
    <location>
        <begin position="686"/>
        <end position="706"/>
    </location>
</feature>
<name>A0A9W7GGV4_9STRA</name>
<accession>A0A9W7GGV4</accession>
<feature type="region of interest" description="Disordered" evidence="4">
    <location>
        <begin position="1166"/>
        <end position="1188"/>
    </location>
</feature>
<evidence type="ECO:0000259" key="5">
    <source>
        <dbReference type="SMART" id="SM00456"/>
    </source>
</evidence>
<evidence type="ECO:0000256" key="1">
    <source>
        <dbReference type="ARBA" id="ARBA00022614"/>
    </source>
</evidence>
<dbReference type="InterPro" id="IPR050216">
    <property type="entry name" value="LRR_domain-containing"/>
</dbReference>
<dbReference type="InterPro" id="IPR003591">
    <property type="entry name" value="Leu-rich_rpt_typical-subtyp"/>
</dbReference>
<evidence type="ECO:0000313" key="6">
    <source>
        <dbReference type="EMBL" id="GMI43639.1"/>
    </source>
</evidence>
<evidence type="ECO:0000256" key="3">
    <source>
        <dbReference type="SAM" id="Coils"/>
    </source>
</evidence>
<dbReference type="EMBL" id="BRYA01000196">
    <property type="protein sequence ID" value="GMI43639.1"/>
    <property type="molecule type" value="Genomic_DNA"/>
</dbReference>
<dbReference type="SMART" id="SM00364">
    <property type="entry name" value="LRR_BAC"/>
    <property type="match status" value="6"/>
</dbReference>
<gene>
    <name evidence="6" type="ORF">TrCOL_g6384</name>
</gene>
<comment type="caution">
    <text evidence="6">The sequence shown here is derived from an EMBL/GenBank/DDBJ whole genome shotgun (WGS) entry which is preliminary data.</text>
</comment>
<evidence type="ECO:0000313" key="7">
    <source>
        <dbReference type="Proteomes" id="UP001165065"/>
    </source>
</evidence>
<dbReference type="Proteomes" id="UP001165065">
    <property type="component" value="Unassembled WGS sequence"/>
</dbReference>
<dbReference type="SMART" id="SM00456">
    <property type="entry name" value="WW"/>
    <property type="match status" value="2"/>
</dbReference>
<dbReference type="PROSITE" id="PS51450">
    <property type="entry name" value="LRR"/>
    <property type="match status" value="1"/>
</dbReference>
<dbReference type="Pfam" id="PF13855">
    <property type="entry name" value="LRR_8"/>
    <property type="match status" value="2"/>
</dbReference>
<dbReference type="OrthoDB" id="5985090at2759"/>
<dbReference type="SUPFAM" id="SSF52058">
    <property type="entry name" value="L domain-like"/>
    <property type="match status" value="1"/>
</dbReference>
<organism evidence="6 7">
    <name type="scientific">Triparma columacea</name>
    <dbReference type="NCBI Taxonomy" id="722753"/>
    <lineage>
        <taxon>Eukaryota</taxon>
        <taxon>Sar</taxon>
        <taxon>Stramenopiles</taxon>
        <taxon>Ochrophyta</taxon>
        <taxon>Bolidophyceae</taxon>
        <taxon>Parmales</taxon>
        <taxon>Triparmaceae</taxon>
        <taxon>Triparma</taxon>
    </lineage>
</organism>
<keyword evidence="2" id="KW-0677">Repeat</keyword>
<feature type="region of interest" description="Disordered" evidence="4">
    <location>
        <begin position="1034"/>
        <end position="1069"/>
    </location>
</feature>
<dbReference type="Gene3D" id="3.80.10.10">
    <property type="entry name" value="Ribonuclease Inhibitor"/>
    <property type="match status" value="1"/>
</dbReference>
<proteinExistence type="predicted"/>
<dbReference type="PANTHER" id="PTHR48051:SF1">
    <property type="entry name" value="RAS SUPPRESSOR PROTEIN 1"/>
    <property type="match status" value="1"/>
</dbReference>
<feature type="coiled-coil region" evidence="3">
    <location>
        <begin position="599"/>
        <end position="636"/>
    </location>
</feature>
<feature type="coiled-coil region" evidence="3">
    <location>
        <begin position="743"/>
        <end position="770"/>
    </location>
</feature>
<sequence>MAGPEAEALSGTVTIDLSSDAHIKAALAIQRLIKVRIATRRLRTRISQAMFTKKLDMEHGKWYYVAKKSGETTWDVPRGDIPMQPPPDSKMAALAKEKREIRMRKKKESEKRKFLIEQRKEEYRQEQIKVVNQAEEAERVRRDTLWSDAVEHGKMTGEINMSWQKLGDISERVYNFRRTTNRDLKMLRLVGHELENLPSKLGSSCNMLISLSLTSNKLVEVDCVASLTKLTSLVLLRNKITKLPAGIGNLVGLRILELASNRLESLPATFGNLTNLKKLNLECNRLRRIPETLARLTITTLNLNSNDLVNLPHCIAAMPNLRSLSCNDNRMKYLPADIGESKTLESLHVCNNRLMELPDEIGKLGKTLQHLWLDFNNLTALPMSFHKLQVINELKMEGNAGMVFPTIDKIIQGPKAVVAWSKKRFSTSLFARQQSIVLTFQDMLKQVGKHGVGGEEHRGIFEPNVKFEIPGANNKRLTKAQQKKLEEAAKNGEKIEDEDGAGELFYQFPEELFWDLFLPTLEEIWNDGESDTQGDIRSFPYPKKEVERVMNTFQDPYGPVVYRSPTGWFRRCVCKKPDGSRNVCIPPKAGWMCERPVMLVKMTITLERELEERNRVQAEKQNVAEASEAAEKSAKEYLDTDEGKLMIRRMAEQRAHELQASEADSRFKGACELEFRRRRKRLEKAFKKKEAKTQKRRNEHHDELEEKKEKLMEKGKELVGWAAEQNDIAIDKVLDELANLPEDEELNKLQDKYEKDLEKLIKDIEKKASKGSMVERFVPKALLEFKNSMTKDHNEKLNELMVDLRRQYTERETYRARKKVKGEHKKLKKIMSSWTGLGMRDTYREWKSWTRHRVKQRRKDVRAKNRADRFQYEQEMANKDFATWNLDKWVRHWDEFNDLPYWVHGETQEATYDEPSLDTYIPKGWVEPDPPECMRDEATGELLSPRSLRRKEADTPSEASEAGSSDQSDEEWKEERGLGGDGDSSEDEKKDDAVEGMVPVEGEGGVMVAEIPVTVDEKSVGFAQSDEVKMGDGAIINRPSTSQGMVIRPLTGEGGGAEGGSGRQWRGMKGETDAAMARVLARRKKQIRAKLKRQGLLGDEGEDGKKSEIAKQLEAEAAAEAEKNKVPTEEEVMIMCGFDPSKQDEYTNKEMDAFAKKAIKMNQSLGRTANGGVGDLTGPDGRNYGRYEPNFVEGFFNKRKENKALKQRMAEERAKKYGVSLDDDKAKKEERLDQEPTGLGTVFSRQGKRGEG</sequence>
<keyword evidence="7" id="KW-1185">Reference proteome</keyword>
<dbReference type="InterPro" id="IPR032675">
    <property type="entry name" value="LRR_dom_sf"/>
</dbReference>
<reference evidence="7" key="1">
    <citation type="journal article" date="2023" name="Commun. Biol.">
        <title>Genome analysis of Parmales, the sister group of diatoms, reveals the evolutionary specialization of diatoms from phago-mixotrophs to photoautotrophs.</title>
        <authorList>
            <person name="Ban H."/>
            <person name="Sato S."/>
            <person name="Yoshikawa S."/>
            <person name="Yamada K."/>
            <person name="Nakamura Y."/>
            <person name="Ichinomiya M."/>
            <person name="Sato N."/>
            <person name="Blanc-Mathieu R."/>
            <person name="Endo H."/>
            <person name="Kuwata A."/>
            <person name="Ogata H."/>
        </authorList>
    </citation>
    <scope>NUCLEOTIDE SEQUENCE [LARGE SCALE GENOMIC DNA]</scope>
</reference>
<feature type="region of interest" description="Disordered" evidence="4">
    <location>
        <begin position="1209"/>
        <end position="1252"/>
    </location>
</feature>